<reference evidence="2" key="1">
    <citation type="submission" date="2023-10" db="EMBL/GenBank/DDBJ databases">
        <title>Genome assemblies of two species of porcelain crab, Petrolisthes cinctipes and Petrolisthes manimaculis (Anomura: Porcellanidae).</title>
        <authorList>
            <person name="Angst P."/>
        </authorList>
    </citation>
    <scope>NUCLEOTIDE SEQUENCE</scope>
    <source>
        <strain evidence="2">PB745_01</strain>
        <tissue evidence="2">Gill</tissue>
    </source>
</reference>
<proteinExistence type="predicted"/>
<dbReference type="EMBL" id="JAWQEG010000486">
    <property type="protein sequence ID" value="KAK3889430.1"/>
    <property type="molecule type" value="Genomic_DNA"/>
</dbReference>
<evidence type="ECO:0000313" key="2">
    <source>
        <dbReference type="EMBL" id="KAK3889430.1"/>
    </source>
</evidence>
<dbReference type="Proteomes" id="UP001286313">
    <property type="component" value="Unassembled WGS sequence"/>
</dbReference>
<sequence>MDHRLLISRQRPPRRTPDSIPHRRFDCDKLRNPQLAQNFREACERHLVDPVDQVSVEDHWTTLRDAMTRAAEETIGLSARKTRTAENKRTHKQAVADCQRGILEVQNTWWQRKAAEIQNYADQRDLRRFYAATKEVFVPTRPSVGGLKDVDGATTITDSEGILSRWKSHFENLLNDQANTPNDLICMTPQYPVRHWMSLPPSIQDFDKAITCMKPGKAPGPDNIPLEPLTHGGPELRNRLMLLILKGCVLAPTCFSLYTAAMLNEIPPDTPTIDLQFRMDRGDFNLTRLRAKTKTTKTVLREMQYADDNATPGQTAEDLQRTATTYNTRQDQGAYSTPTWSDTPKH</sequence>
<organism evidence="2 3">
    <name type="scientific">Petrolisthes cinctipes</name>
    <name type="common">Flat porcelain crab</name>
    <dbReference type="NCBI Taxonomy" id="88211"/>
    <lineage>
        <taxon>Eukaryota</taxon>
        <taxon>Metazoa</taxon>
        <taxon>Ecdysozoa</taxon>
        <taxon>Arthropoda</taxon>
        <taxon>Crustacea</taxon>
        <taxon>Multicrustacea</taxon>
        <taxon>Malacostraca</taxon>
        <taxon>Eumalacostraca</taxon>
        <taxon>Eucarida</taxon>
        <taxon>Decapoda</taxon>
        <taxon>Pleocyemata</taxon>
        <taxon>Anomura</taxon>
        <taxon>Galatheoidea</taxon>
        <taxon>Porcellanidae</taxon>
        <taxon>Petrolisthes</taxon>
    </lineage>
</organism>
<accession>A0AAE1GCP1</accession>
<comment type="caution">
    <text evidence="2">The sequence shown here is derived from an EMBL/GenBank/DDBJ whole genome shotgun (WGS) entry which is preliminary data.</text>
</comment>
<keyword evidence="3" id="KW-1185">Reference proteome</keyword>
<feature type="region of interest" description="Disordered" evidence="1">
    <location>
        <begin position="325"/>
        <end position="346"/>
    </location>
</feature>
<feature type="region of interest" description="Disordered" evidence="1">
    <location>
        <begin position="1"/>
        <end position="24"/>
    </location>
</feature>
<feature type="compositionally biased region" description="Basic and acidic residues" evidence="1">
    <location>
        <begin position="15"/>
        <end position="24"/>
    </location>
</feature>
<dbReference type="AlphaFoldDB" id="A0AAE1GCP1"/>
<name>A0AAE1GCP1_PETCI</name>
<protein>
    <submittedName>
        <fullName evidence="2">Uncharacterized protein</fullName>
    </submittedName>
</protein>
<evidence type="ECO:0000256" key="1">
    <source>
        <dbReference type="SAM" id="MobiDB-lite"/>
    </source>
</evidence>
<gene>
    <name evidence="2" type="ORF">Pcinc_006566</name>
</gene>
<evidence type="ECO:0000313" key="3">
    <source>
        <dbReference type="Proteomes" id="UP001286313"/>
    </source>
</evidence>